<dbReference type="Proteomes" id="UP000503018">
    <property type="component" value="Chromosome"/>
</dbReference>
<dbReference type="SUPFAM" id="SSF103481">
    <property type="entry name" value="Multidrug resistance efflux transporter EmrE"/>
    <property type="match status" value="2"/>
</dbReference>
<dbReference type="InterPro" id="IPR037185">
    <property type="entry name" value="EmrE-like"/>
</dbReference>
<dbReference type="KEGG" id="slan:GV829_13245"/>
<protein>
    <submittedName>
        <fullName evidence="8">DMT family transporter</fullName>
    </submittedName>
</protein>
<comment type="similarity">
    <text evidence="2">Belongs to the drug/metabolite transporter (DMT) superfamily. 10 TMS drug/metabolite exporter (DME) (TC 2.A.7.3) family.</text>
</comment>
<evidence type="ECO:0000256" key="5">
    <source>
        <dbReference type="ARBA" id="ARBA00023136"/>
    </source>
</evidence>
<gene>
    <name evidence="8" type="ORF">GV829_13245</name>
</gene>
<feature type="transmembrane region" description="Helical" evidence="6">
    <location>
        <begin position="147"/>
        <end position="168"/>
    </location>
</feature>
<keyword evidence="4 6" id="KW-1133">Transmembrane helix</keyword>
<accession>A0A6M4AY20</accession>
<feature type="transmembrane region" description="Helical" evidence="6">
    <location>
        <begin position="125"/>
        <end position="141"/>
    </location>
</feature>
<evidence type="ECO:0000256" key="1">
    <source>
        <dbReference type="ARBA" id="ARBA00004141"/>
    </source>
</evidence>
<dbReference type="PANTHER" id="PTHR22911:SF6">
    <property type="entry name" value="SOLUTE CARRIER FAMILY 35 MEMBER G1"/>
    <property type="match status" value="1"/>
</dbReference>
<dbReference type="PROSITE" id="PS51257">
    <property type="entry name" value="PROKAR_LIPOPROTEIN"/>
    <property type="match status" value="1"/>
</dbReference>
<dbReference type="RefSeq" id="WP_169947381.1">
    <property type="nucleotide sequence ID" value="NZ_CP053015.1"/>
</dbReference>
<proteinExistence type="inferred from homology"/>
<feature type="transmembrane region" description="Helical" evidence="6">
    <location>
        <begin position="272"/>
        <end position="289"/>
    </location>
</feature>
<feature type="transmembrane region" description="Helical" evidence="6">
    <location>
        <begin position="244"/>
        <end position="266"/>
    </location>
</feature>
<dbReference type="PANTHER" id="PTHR22911">
    <property type="entry name" value="ACYL-MALONYL CONDENSING ENZYME-RELATED"/>
    <property type="match status" value="1"/>
</dbReference>
<dbReference type="EMBL" id="CP053015">
    <property type="protein sequence ID" value="QJQ33282.1"/>
    <property type="molecule type" value="Genomic_DNA"/>
</dbReference>
<feature type="domain" description="EamA" evidence="7">
    <location>
        <begin position="150"/>
        <end position="285"/>
    </location>
</feature>
<keyword evidence="5 6" id="KW-0472">Membrane</keyword>
<evidence type="ECO:0000256" key="3">
    <source>
        <dbReference type="ARBA" id="ARBA00022692"/>
    </source>
</evidence>
<name>A0A6M4AY20_9SPHN</name>
<keyword evidence="3 6" id="KW-0812">Transmembrane</keyword>
<comment type="subcellular location">
    <subcellularLocation>
        <location evidence="1">Membrane</location>
        <topology evidence="1">Multi-pass membrane protein</topology>
    </subcellularLocation>
</comment>
<evidence type="ECO:0000313" key="9">
    <source>
        <dbReference type="Proteomes" id="UP000503018"/>
    </source>
</evidence>
<dbReference type="AlphaFoldDB" id="A0A6M4AY20"/>
<evidence type="ECO:0000256" key="4">
    <source>
        <dbReference type="ARBA" id="ARBA00022989"/>
    </source>
</evidence>
<sequence length="308" mass="31964">MHKQDAVPQALLLALAGYVILACGDAVMKSMSGVWPALAVVALRFALGAIGLGLVLVWKEGRAAFAVPRPWMQLARGAALAGASLAFIFSIFIMPMAEAVAILFAGPIVTALVSAALLGEKLPRATWGAMVLASAGVILVLRPNVAVLGWTALLPLASTVIMSAYILLNRQTARDTDALGAMFWASAWATPICVAFAFAGHISAVPELHVGPLPASVLLRCAIVAVTASIAHSLIFMATTRASAASIVPAGYVQIIVALVLGLLVFGDWPDLLALAGTTCIIVAGLWLWRASTRAGKPVDDEIVETPT</sequence>
<feature type="transmembrane region" description="Helical" evidence="6">
    <location>
        <begin position="99"/>
        <end position="118"/>
    </location>
</feature>
<feature type="domain" description="EamA" evidence="7">
    <location>
        <begin position="10"/>
        <end position="141"/>
    </location>
</feature>
<evidence type="ECO:0000256" key="2">
    <source>
        <dbReference type="ARBA" id="ARBA00009853"/>
    </source>
</evidence>
<evidence type="ECO:0000259" key="7">
    <source>
        <dbReference type="Pfam" id="PF00892"/>
    </source>
</evidence>
<dbReference type="InterPro" id="IPR000620">
    <property type="entry name" value="EamA_dom"/>
</dbReference>
<dbReference type="GO" id="GO:0016020">
    <property type="term" value="C:membrane"/>
    <property type="evidence" value="ECO:0007669"/>
    <property type="project" value="UniProtKB-SubCell"/>
</dbReference>
<evidence type="ECO:0000313" key="8">
    <source>
        <dbReference type="EMBL" id="QJQ33282.1"/>
    </source>
</evidence>
<reference evidence="8 9" key="1">
    <citation type="submission" date="2020-01" db="EMBL/GenBank/DDBJ databases">
        <title>Sphingomonas sp. strain CSW-10.</title>
        <authorList>
            <person name="Chen W.-M."/>
        </authorList>
    </citation>
    <scope>NUCLEOTIDE SEQUENCE [LARGE SCALE GENOMIC DNA]</scope>
    <source>
        <strain evidence="8 9">CSW-10</strain>
    </source>
</reference>
<organism evidence="8 9">
    <name type="scientific">Sphingomonas lacunae</name>
    <dbReference type="NCBI Taxonomy" id="2698828"/>
    <lineage>
        <taxon>Bacteria</taxon>
        <taxon>Pseudomonadati</taxon>
        <taxon>Pseudomonadota</taxon>
        <taxon>Alphaproteobacteria</taxon>
        <taxon>Sphingomonadales</taxon>
        <taxon>Sphingomonadaceae</taxon>
        <taxon>Sphingomonas</taxon>
    </lineage>
</organism>
<feature type="transmembrane region" description="Helical" evidence="6">
    <location>
        <begin position="34"/>
        <end position="58"/>
    </location>
</feature>
<keyword evidence="9" id="KW-1185">Reference proteome</keyword>
<dbReference type="Pfam" id="PF00892">
    <property type="entry name" value="EamA"/>
    <property type="match status" value="2"/>
</dbReference>
<feature type="transmembrane region" description="Helical" evidence="6">
    <location>
        <begin position="180"/>
        <end position="205"/>
    </location>
</feature>
<feature type="transmembrane region" description="Helical" evidence="6">
    <location>
        <begin position="217"/>
        <end position="237"/>
    </location>
</feature>
<evidence type="ECO:0000256" key="6">
    <source>
        <dbReference type="SAM" id="Phobius"/>
    </source>
</evidence>
<feature type="transmembrane region" description="Helical" evidence="6">
    <location>
        <begin position="74"/>
        <end position="93"/>
    </location>
</feature>